<evidence type="ECO:0000313" key="1">
    <source>
        <dbReference type="EMBL" id="TCL40024.1"/>
    </source>
</evidence>
<keyword evidence="2" id="KW-1185">Reference proteome</keyword>
<comment type="caution">
    <text evidence="1">The sequence shown here is derived from an EMBL/GenBank/DDBJ whole genome shotgun (WGS) entry which is preliminary data.</text>
</comment>
<accession>A0A4R1Q4L3</accession>
<protein>
    <submittedName>
        <fullName evidence="1">Uncharacterized protein</fullName>
    </submittedName>
</protein>
<reference evidence="1 2" key="1">
    <citation type="submission" date="2019-03" db="EMBL/GenBank/DDBJ databases">
        <title>Genomic Encyclopedia of Type Strains, Phase IV (KMG-IV): sequencing the most valuable type-strain genomes for metagenomic binning, comparative biology and taxonomic classification.</title>
        <authorList>
            <person name="Goeker M."/>
        </authorList>
    </citation>
    <scope>NUCLEOTIDE SEQUENCE [LARGE SCALE GENOMIC DNA]</scope>
    <source>
        <strain evidence="1 2">DSM 15969</strain>
    </source>
</reference>
<organism evidence="1 2">
    <name type="scientific">Anaerospora hongkongensis</name>
    <dbReference type="NCBI Taxonomy" id="244830"/>
    <lineage>
        <taxon>Bacteria</taxon>
        <taxon>Bacillati</taxon>
        <taxon>Bacillota</taxon>
        <taxon>Negativicutes</taxon>
        <taxon>Selenomonadales</taxon>
        <taxon>Sporomusaceae</taxon>
        <taxon>Anaerospora</taxon>
    </lineage>
</organism>
<proteinExistence type="predicted"/>
<name>A0A4R1Q4L3_9FIRM</name>
<dbReference type="Proteomes" id="UP000295063">
    <property type="component" value="Unassembled WGS sequence"/>
</dbReference>
<evidence type="ECO:0000313" key="2">
    <source>
        <dbReference type="Proteomes" id="UP000295063"/>
    </source>
</evidence>
<sequence length="67" mass="7685">MKRKVAKLFPIPGCLGCSKFCKYRGNAMGELAAKEAVIDTAKPHTCNNVRWWKWPFLMKEMQRAVKA</sequence>
<dbReference type="AlphaFoldDB" id="A0A4R1Q4L3"/>
<dbReference type="RefSeq" id="WP_132074249.1">
    <property type="nucleotide sequence ID" value="NZ_SLUI01000001.1"/>
</dbReference>
<gene>
    <name evidence="1" type="ORF">EV210_101224</name>
</gene>
<dbReference type="EMBL" id="SLUI01000001">
    <property type="protein sequence ID" value="TCL40024.1"/>
    <property type="molecule type" value="Genomic_DNA"/>
</dbReference>